<dbReference type="AlphaFoldDB" id="A0A1U9NLH8"/>
<dbReference type="Pfam" id="PF08447">
    <property type="entry name" value="PAS_3"/>
    <property type="match status" value="1"/>
</dbReference>
<dbReference type="PRINTS" id="PR00344">
    <property type="entry name" value="BCTRLSENSOR"/>
</dbReference>
<evidence type="ECO:0000256" key="2">
    <source>
        <dbReference type="ARBA" id="ARBA00012438"/>
    </source>
</evidence>
<dbReference type="SUPFAM" id="SSF55874">
    <property type="entry name" value="ATPase domain of HSP90 chaperone/DNA topoisomerase II/histidine kinase"/>
    <property type="match status" value="1"/>
</dbReference>
<comment type="catalytic activity">
    <reaction evidence="1">
        <text>ATP + protein L-histidine = ADP + protein N-phospho-L-histidine.</text>
        <dbReference type="EC" id="2.7.13.3"/>
    </reaction>
</comment>
<dbReference type="InterPro" id="IPR004358">
    <property type="entry name" value="Sig_transdc_His_kin-like_C"/>
</dbReference>
<name>A0A1U9NLH8_9BACT</name>
<dbReference type="InterPro" id="IPR036890">
    <property type="entry name" value="HATPase_C_sf"/>
</dbReference>
<dbReference type="InterPro" id="IPR000700">
    <property type="entry name" value="PAS-assoc_C"/>
</dbReference>
<evidence type="ECO:0000256" key="3">
    <source>
        <dbReference type="ARBA" id="ARBA00022553"/>
    </source>
</evidence>
<accession>A0A1U9NLH8</accession>
<keyword evidence="4 9" id="KW-0808">Transferase</keyword>
<evidence type="ECO:0000256" key="1">
    <source>
        <dbReference type="ARBA" id="ARBA00000085"/>
    </source>
</evidence>
<keyword evidence="3" id="KW-0597">Phosphoprotein</keyword>
<dbReference type="PROSITE" id="PS50109">
    <property type="entry name" value="HIS_KIN"/>
    <property type="match status" value="1"/>
</dbReference>
<sequence>MEQCADTASGLLDNLCACIYSAKVSDEVQFEFISRGSERLTGLGAQSVMSSAGGWLSVVHPDDLEEVESCYRRYAENGAGEEIEYRVMHADGSVRYVKDVSAVRNEGREVYVDGIVEDMTAIRRAEADLERTQMLQRIGGLAAGIAHEINTPIQFIGDNLTFLSDSFGSILDLIEKQKEVCDAVSGDIDDESAAVLESLEEAADLDFLKEELPQAIDQSRDGVKRVSKIVAAMRDFSHLDERRMARADINKALESCLVMVRNEVKYVADVRTEMDRALPGIVCCIDELNQVFMNLIINAAQSIEQKIKGTHNRGLITVGTLEEQDSIVVFVSDTGVGVSEEVSGRMFEPFFTTKPRGKGTGQGLAMAKTIVERKHKGKIEFETEPGQGATFKVCLPR</sequence>
<dbReference type="InterPro" id="IPR013655">
    <property type="entry name" value="PAS_fold_3"/>
</dbReference>
<dbReference type="STRING" id="1936003.STSP2_01855"/>
<keyword evidence="5" id="KW-0418">Kinase</keyword>
<dbReference type="PANTHER" id="PTHR43304">
    <property type="entry name" value="PHYTOCHROME-LIKE PROTEIN CPH1"/>
    <property type="match status" value="1"/>
</dbReference>
<dbReference type="EC" id="2.7.13.3" evidence="2"/>
<feature type="domain" description="Histidine kinase" evidence="6">
    <location>
        <begin position="144"/>
        <end position="397"/>
    </location>
</feature>
<dbReference type="Gene3D" id="3.30.450.20">
    <property type="entry name" value="PAS domain"/>
    <property type="match status" value="1"/>
</dbReference>
<keyword evidence="10" id="KW-1185">Reference proteome</keyword>
<feature type="domain" description="PAS" evidence="7">
    <location>
        <begin position="32"/>
        <end position="78"/>
    </location>
</feature>
<protein>
    <recommendedName>
        <fullName evidence="2">histidine kinase</fullName>
        <ecNumber evidence="2">2.7.13.3</ecNumber>
    </recommendedName>
</protein>
<dbReference type="InterPro" id="IPR003594">
    <property type="entry name" value="HATPase_dom"/>
</dbReference>
<evidence type="ECO:0000313" key="10">
    <source>
        <dbReference type="Proteomes" id="UP000189674"/>
    </source>
</evidence>
<dbReference type="InterPro" id="IPR052162">
    <property type="entry name" value="Sensor_kinase/Photoreceptor"/>
</dbReference>
<dbReference type="KEGG" id="alus:STSP2_01855"/>
<evidence type="ECO:0000259" key="7">
    <source>
        <dbReference type="PROSITE" id="PS50112"/>
    </source>
</evidence>
<evidence type="ECO:0000313" key="9">
    <source>
        <dbReference type="EMBL" id="AQT68685.1"/>
    </source>
</evidence>
<dbReference type="Gene3D" id="3.30.565.10">
    <property type="entry name" value="Histidine kinase-like ATPase, C-terminal domain"/>
    <property type="match status" value="1"/>
</dbReference>
<dbReference type="Gene3D" id="1.10.287.130">
    <property type="match status" value="1"/>
</dbReference>
<dbReference type="PROSITE" id="PS50112">
    <property type="entry name" value="PAS"/>
    <property type="match status" value="1"/>
</dbReference>
<dbReference type="InterPro" id="IPR036097">
    <property type="entry name" value="HisK_dim/P_sf"/>
</dbReference>
<gene>
    <name evidence="9" type="primary">fixL</name>
    <name evidence="9" type="ORF">STSP2_01855</name>
</gene>
<evidence type="ECO:0000256" key="5">
    <source>
        <dbReference type="ARBA" id="ARBA00022777"/>
    </source>
</evidence>
<evidence type="ECO:0000259" key="6">
    <source>
        <dbReference type="PROSITE" id="PS50109"/>
    </source>
</evidence>
<dbReference type="SMART" id="SM00387">
    <property type="entry name" value="HATPase_c"/>
    <property type="match status" value="1"/>
</dbReference>
<evidence type="ECO:0000259" key="8">
    <source>
        <dbReference type="PROSITE" id="PS50113"/>
    </source>
</evidence>
<organism evidence="9 10">
    <name type="scientific">Anaerohalosphaera lusitana</name>
    <dbReference type="NCBI Taxonomy" id="1936003"/>
    <lineage>
        <taxon>Bacteria</taxon>
        <taxon>Pseudomonadati</taxon>
        <taxon>Planctomycetota</taxon>
        <taxon>Phycisphaerae</taxon>
        <taxon>Sedimentisphaerales</taxon>
        <taxon>Anaerohalosphaeraceae</taxon>
        <taxon>Anaerohalosphaera</taxon>
    </lineage>
</organism>
<feature type="domain" description="PAC" evidence="8">
    <location>
        <begin position="81"/>
        <end position="131"/>
    </location>
</feature>
<dbReference type="SUPFAM" id="SSF47384">
    <property type="entry name" value="Homodimeric domain of signal transducing histidine kinase"/>
    <property type="match status" value="1"/>
</dbReference>
<dbReference type="SUPFAM" id="SSF55785">
    <property type="entry name" value="PYP-like sensor domain (PAS domain)"/>
    <property type="match status" value="1"/>
</dbReference>
<dbReference type="NCBIfam" id="TIGR00229">
    <property type="entry name" value="sensory_box"/>
    <property type="match status" value="1"/>
</dbReference>
<dbReference type="EMBL" id="CP019791">
    <property type="protein sequence ID" value="AQT68685.1"/>
    <property type="molecule type" value="Genomic_DNA"/>
</dbReference>
<dbReference type="InterPro" id="IPR005467">
    <property type="entry name" value="His_kinase_dom"/>
</dbReference>
<proteinExistence type="predicted"/>
<evidence type="ECO:0000256" key="4">
    <source>
        <dbReference type="ARBA" id="ARBA00022679"/>
    </source>
</evidence>
<dbReference type="PROSITE" id="PS50113">
    <property type="entry name" value="PAC"/>
    <property type="match status" value="1"/>
</dbReference>
<dbReference type="GO" id="GO:0000155">
    <property type="term" value="F:phosphorelay sensor kinase activity"/>
    <property type="evidence" value="ECO:0007669"/>
    <property type="project" value="InterPro"/>
</dbReference>
<dbReference type="PANTHER" id="PTHR43304:SF1">
    <property type="entry name" value="PAC DOMAIN-CONTAINING PROTEIN"/>
    <property type="match status" value="1"/>
</dbReference>
<reference evidence="10" key="1">
    <citation type="submission" date="2017-02" db="EMBL/GenBank/DDBJ databases">
        <title>Comparative genomics and description of representatives of a novel lineage of planctomycetes thriving in anoxic sediments.</title>
        <authorList>
            <person name="Spring S."/>
            <person name="Bunk B."/>
            <person name="Sproer C."/>
        </authorList>
    </citation>
    <scope>NUCLEOTIDE SEQUENCE [LARGE SCALE GENOMIC DNA]</scope>
    <source>
        <strain evidence="10">ST-NAGAB-D1</strain>
    </source>
</reference>
<dbReference type="CDD" id="cd00130">
    <property type="entry name" value="PAS"/>
    <property type="match status" value="1"/>
</dbReference>
<dbReference type="Pfam" id="PF02518">
    <property type="entry name" value="HATPase_c"/>
    <property type="match status" value="1"/>
</dbReference>
<dbReference type="Proteomes" id="UP000189674">
    <property type="component" value="Chromosome"/>
</dbReference>
<dbReference type="RefSeq" id="WP_169853098.1">
    <property type="nucleotide sequence ID" value="NZ_CP019791.1"/>
</dbReference>
<dbReference type="InterPro" id="IPR000014">
    <property type="entry name" value="PAS"/>
</dbReference>
<dbReference type="InterPro" id="IPR035965">
    <property type="entry name" value="PAS-like_dom_sf"/>
</dbReference>